<evidence type="ECO:0000256" key="1">
    <source>
        <dbReference type="ARBA" id="ARBA00006540"/>
    </source>
</evidence>
<organism evidence="9 10">
    <name type="scientific">Candidatus Woesebacteria bacterium RBG_16_34_12</name>
    <dbReference type="NCBI Taxonomy" id="1802480"/>
    <lineage>
        <taxon>Bacteria</taxon>
        <taxon>Candidatus Woeseibacteriota</taxon>
    </lineage>
</organism>
<proteinExistence type="inferred from homology"/>
<comment type="caution">
    <text evidence="9">The sequence shown here is derived from an EMBL/GenBank/DDBJ whole genome shotgun (WGS) entry which is preliminary data.</text>
</comment>
<evidence type="ECO:0000256" key="3">
    <source>
        <dbReference type="ARBA" id="ARBA00022884"/>
    </source>
</evidence>
<sequence>MLNALLGEKKQMSQTFIGDTKVPVTFIKVGPCVITQIKTKDKDGYWAIQLGYGSKKAKNISKPLKGHMKTISGQMFPRFLREVRLKEEVKVKIGDKVKVSDIFSKGDKISITGISKGKGFAGVVKRWKFAGGPKTHGQSDRQRAPGSIGQGTTPGRVRKGKKMAGRMGSETVTVKNLYIVDIDSEKDTLKVSGCVPGAPNSLLVIKRLGSGKLEELVKHEVEKKVVEEEENVKESNDENKDKSN</sequence>
<evidence type="ECO:0000256" key="8">
    <source>
        <dbReference type="SAM" id="MobiDB-lite"/>
    </source>
</evidence>
<keyword evidence="3 7" id="KW-0694">RNA-binding</keyword>
<comment type="subunit">
    <text evidence="7">Part of the 50S ribosomal subunit. Forms a cluster with proteins L14 and L19.</text>
</comment>
<reference evidence="9 10" key="1">
    <citation type="journal article" date="2016" name="Nat. Commun.">
        <title>Thousands of microbial genomes shed light on interconnected biogeochemical processes in an aquifer system.</title>
        <authorList>
            <person name="Anantharaman K."/>
            <person name="Brown C.T."/>
            <person name="Hug L.A."/>
            <person name="Sharon I."/>
            <person name="Castelle C.J."/>
            <person name="Probst A.J."/>
            <person name="Thomas B.C."/>
            <person name="Singh A."/>
            <person name="Wilkins M.J."/>
            <person name="Karaoz U."/>
            <person name="Brodie E.L."/>
            <person name="Williams K.H."/>
            <person name="Hubbard S.S."/>
            <person name="Banfield J.F."/>
        </authorList>
    </citation>
    <scope>NUCLEOTIDE SEQUENCE [LARGE SCALE GENOMIC DNA]</scope>
</reference>
<dbReference type="InterPro" id="IPR009000">
    <property type="entry name" value="Transl_B-barrel_sf"/>
</dbReference>
<keyword evidence="4 7" id="KW-0689">Ribosomal protein</keyword>
<dbReference type="GO" id="GO:0003735">
    <property type="term" value="F:structural constituent of ribosome"/>
    <property type="evidence" value="ECO:0007669"/>
    <property type="project" value="UniProtKB-UniRule"/>
</dbReference>
<dbReference type="AlphaFoldDB" id="A0A1F7XB32"/>
<gene>
    <name evidence="7" type="primary">rplC</name>
    <name evidence="9" type="ORF">A2Z22_02315</name>
</gene>
<accession>A0A1F7XB32</accession>
<dbReference type="GO" id="GO:0006412">
    <property type="term" value="P:translation"/>
    <property type="evidence" value="ECO:0007669"/>
    <property type="project" value="UniProtKB-UniRule"/>
</dbReference>
<dbReference type="GO" id="GO:0019843">
    <property type="term" value="F:rRNA binding"/>
    <property type="evidence" value="ECO:0007669"/>
    <property type="project" value="UniProtKB-UniRule"/>
</dbReference>
<dbReference type="FunFam" id="3.30.160.810:FF:000001">
    <property type="entry name" value="50S ribosomal protein L3"/>
    <property type="match status" value="1"/>
</dbReference>
<dbReference type="PANTHER" id="PTHR11229:SF16">
    <property type="entry name" value="LARGE RIBOSOMAL SUBUNIT PROTEIN UL3C"/>
    <property type="match status" value="1"/>
</dbReference>
<dbReference type="Gene3D" id="2.40.30.10">
    <property type="entry name" value="Translation factors"/>
    <property type="match status" value="1"/>
</dbReference>
<evidence type="ECO:0000256" key="2">
    <source>
        <dbReference type="ARBA" id="ARBA00022730"/>
    </source>
</evidence>
<keyword evidence="2 7" id="KW-0699">rRNA-binding</keyword>
<evidence type="ECO:0000256" key="5">
    <source>
        <dbReference type="ARBA" id="ARBA00023274"/>
    </source>
</evidence>
<evidence type="ECO:0000313" key="10">
    <source>
        <dbReference type="Proteomes" id="UP000177053"/>
    </source>
</evidence>
<dbReference type="SUPFAM" id="SSF50447">
    <property type="entry name" value="Translation proteins"/>
    <property type="match status" value="1"/>
</dbReference>
<dbReference type="HAMAP" id="MF_01325_B">
    <property type="entry name" value="Ribosomal_uL3_B"/>
    <property type="match status" value="1"/>
</dbReference>
<keyword evidence="5 7" id="KW-0687">Ribonucleoprotein</keyword>
<dbReference type="Gene3D" id="3.30.160.810">
    <property type="match status" value="1"/>
</dbReference>
<evidence type="ECO:0000256" key="4">
    <source>
        <dbReference type="ARBA" id="ARBA00022980"/>
    </source>
</evidence>
<evidence type="ECO:0000256" key="6">
    <source>
        <dbReference type="ARBA" id="ARBA00035243"/>
    </source>
</evidence>
<dbReference type="NCBIfam" id="TIGR03625">
    <property type="entry name" value="L3_bact"/>
    <property type="match status" value="1"/>
</dbReference>
<dbReference type="EMBL" id="MGFS01000015">
    <property type="protein sequence ID" value="OGM11608.1"/>
    <property type="molecule type" value="Genomic_DNA"/>
</dbReference>
<feature type="region of interest" description="Disordered" evidence="8">
    <location>
        <begin position="225"/>
        <end position="244"/>
    </location>
</feature>
<dbReference type="Proteomes" id="UP000177053">
    <property type="component" value="Unassembled WGS sequence"/>
</dbReference>
<dbReference type="FunFam" id="2.40.30.10:FF:000004">
    <property type="entry name" value="50S ribosomal protein L3"/>
    <property type="match status" value="1"/>
</dbReference>
<name>A0A1F7XB32_9BACT</name>
<protein>
    <recommendedName>
        <fullName evidence="6 7">Large ribosomal subunit protein uL3</fullName>
    </recommendedName>
</protein>
<evidence type="ECO:0000256" key="7">
    <source>
        <dbReference type="HAMAP-Rule" id="MF_01325"/>
    </source>
</evidence>
<dbReference type="InterPro" id="IPR000597">
    <property type="entry name" value="Ribosomal_uL3"/>
</dbReference>
<evidence type="ECO:0000313" key="9">
    <source>
        <dbReference type="EMBL" id="OGM11608.1"/>
    </source>
</evidence>
<comment type="similarity">
    <text evidence="1 7">Belongs to the universal ribosomal protein uL3 family.</text>
</comment>
<dbReference type="Pfam" id="PF00297">
    <property type="entry name" value="Ribosomal_L3"/>
    <property type="match status" value="1"/>
</dbReference>
<feature type="region of interest" description="Disordered" evidence="8">
    <location>
        <begin position="131"/>
        <end position="160"/>
    </location>
</feature>
<dbReference type="GO" id="GO:0022625">
    <property type="term" value="C:cytosolic large ribosomal subunit"/>
    <property type="evidence" value="ECO:0007669"/>
    <property type="project" value="TreeGrafter"/>
</dbReference>
<dbReference type="InterPro" id="IPR019927">
    <property type="entry name" value="Ribosomal_uL3_bac/org-type"/>
</dbReference>
<dbReference type="PANTHER" id="PTHR11229">
    <property type="entry name" value="50S RIBOSOMAL PROTEIN L3"/>
    <property type="match status" value="1"/>
</dbReference>
<comment type="function">
    <text evidence="7">One of the primary rRNA binding proteins, it binds directly near the 3'-end of the 23S rRNA, where it nucleates assembly of the 50S subunit.</text>
</comment>